<evidence type="ECO:0008006" key="4">
    <source>
        <dbReference type="Google" id="ProtNLM"/>
    </source>
</evidence>
<name>A0A8J3QNL1_9ACTN</name>
<gene>
    <name evidence="2" type="ORF">Raf01_19580</name>
</gene>
<evidence type="ECO:0000256" key="1">
    <source>
        <dbReference type="SAM" id="MobiDB-lite"/>
    </source>
</evidence>
<sequence length="288" mass="30279">MIFSRGRGNGGRHKKGEDAGRGAHRSPAAQPSDDADELVERAAGGGSRPGPYDITEAPSGVERLDLGSLQIPAVNGVEIRVQANPDGSIGQIVLVHESSALQLGVFAAPRSSGIWDEVREEIRTQLTSDGAKADEVGGEYGTELRARIRTPDGPADVRFIGVDGPRWMVRAVYQGPAAADPSAAGPLADCLRELVVDRGREAMPVREALPLRLPREAAEQAHIQQQGQAQSQGRAQVQPGGQARAQVQLGDSPLAPQPSTTSSTDATAVNGSTPQSGKRGSSRTRRSR</sequence>
<dbReference type="AlphaFoldDB" id="A0A8J3QNL1"/>
<keyword evidence="3" id="KW-1185">Reference proteome</keyword>
<accession>A0A8J3QNL1</accession>
<comment type="caution">
    <text evidence="2">The sequence shown here is derived from an EMBL/GenBank/DDBJ whole genome shotgun (WGS) entry which is preliminary data.</text>
</comment>
<feature type="region of interest" description="Disordered" evidence="1">
    <location>
        <begin position="1"/>
        <end position="57"/>
    </location>
</feature>
<evidence type="ECO:0000313" key="2">
    <source>
        <dbReference type="EMBL" id="GIH13786.1"/>
    </source>
</evidence>
<dbReference type="Pfam" id="PF12502">
    <property type="entry name" value="DUF3710"/>
    <property type="match status" value="1"/>
</dbReference>
<proteinExistence type="predicted"/>
<dbReference type="EMBL" id="BONZ01000016">
    <property type="protein sequence ID" value="GIH13786.1"/>
    <property type="molecule type" value="Genomic_DNA"/>
</dbReference>
<reference evidence="2" key="1">
    <citation type="submission" date="2021-01" db="EMBL/GenBank/DDBJ databases">
        <title>Whole genome shotgun sequence of Rugosimonospora africana NBRC 104875.</title>
        <authorList>
            <person name="Komaki H."/>
            <person name="Tamura T."/>
        </authorList>
    </citation>
    <scope>NUCLEOTIDE SEQUENCE</scope>
    <source>
        <strain evidence="2">NBRC 104875</strain>
    </source>
</reference>
<feature type="compositionally biased region" description="Polar residues" evidence="1">
    <location>
        <begin position="257"/>
        <end position="275"/>
    </location>
</feature>
<feature type="region of interest" description="Disordered" evidence="1">
    <location>
        <begin position="218"/>
        <end position="288"/>
    </location>
</feature>
<feature type="compositionally biased region" description="Low complexity" evidence="1">
    <location>
        <begin position="220"/>
        <end position="238"/>
    </location>
</feature>
<evidence type="ECO:0000313" key="3">
    <source>
        <dbReference type="Proteomes" id="UP000642748"/>
    </source>
</evidence>
<dbReference type="InterPro" id="IPR022183">
    <property type="entry name" value="DUF3710"/>
</dbReference>
<dbReference type="Proteomes" id="UP000642748">
    <property type="component" value="Unassembled WGS sequence"/>
</dbReference>
<protein>
    <recommendedName>
        <fullName evidence="4">DUF3710 domain-containing protein</fullName>
    </recommendedName>
</protein>
<organism evidence="2 3">
    <name type="scientific">Rugosimonospora africana</name>
    <dbReference type="NCBI Taxonomy" id="556532"/>
    <lineage>
        <taxon>Bacteria</taxon>
        <taxon>Bacillati</taxon>
        <taxon>Actinomycetota</taxon>
        <taxon>Actinomycetes</taxon>
        <taxon>Micromonosporales</taxon>
        <taxon>Micromonosporaceae</taxon>
        <taxon>Rugosimonospora</taxon>
    </lineage>
</organism>